<organism evidence="1 2">
    <name type="scientific">Trichodelitschia bisporula</name>
    <dbReference type="NCBI Taxonomy" id="703511"/>
    <lineage>
        <taxon>Eukaryota</taxon>
        <taxon>Fungi</taxon>
        <taxon>Dikarya</taxon>
        <taxon>Ascomycota</taxon>
        <taxon>Pezizomycotina</taxon>
        <taxon>Dothideomycetes</taxon>
        <taxon>Dothideomycetes incertae sedis</taxon>
        <taxon>Phaeotrichales</taxon>
        <taxon>Phaeotrichaceae</taxon>
        <taxon>Trichodelitschia</taxon>
    </lineage>
</organism>
<keyword evidence="1" id="KW-0378">Hydrolase</keyword>
<dbReference type="InterPro" id="IPR053228">
    <property type="entry name" value="Stereospecific_Lipase"/>
</dbReference>
<proteinExistence type="predicted"/>
<name>A0A6G1HI81_9PEZI</name>
<dbReference type="InterPro" id="IPR029058">
    <property type="entry name" value="AB_hydrolase_fold"/>
</dbReference>
<evidence type="ECO:0000313" key="2">
    <source>
        <dbReference type="Proteomes" id="UP000799640"/>
    </source>
</evidence>
<sequence length="331" mass="34900">MTFSLGCNSEYNINLLPPSVSVYPKKASGDAPYSTPEGTLRRAIQIPAGFTYGRKQPVILVPGTGTKGCLTFTGNFIKLLSGTSYADPVWLNIPHFLLDDVQTNAEYVAYAINYISAISGKKNVAVIGWSQGNILSQWALKYWPSTRSVVSDLISMSPDFHGSAGSTLLCVDGCAPAIIQQDYNSQLIAALRSNGGDSGYVPTTSIYSAADQVVQPQSGTGASAYLKDARNVGVTNNELQVICPNVGNVTHEGVLYNGLAVALALDALQNAGPGQTSRLNLNTVCNQTAAPGLTLADIVSTENTIPIATIAIMLYPNKVIAEPALMAYAST</sequence>
<dbReference type="GO" id="GO:0016787">
    <property type="term" value="F:hydrolase activity"/>
    <property type="evidence" value="ECO:0007669"/>
    <property type="project" value="UniProtKB-KW"/>
</dbReference>
<dbReference type="SMR" id="A0A6G1HI81"/>
<dbReference type="PANTHER" id="PTHR37574:SF1">
    <property type="entry name" value="LIPASE B"/>
    <property type="match status" value="1"/>
</dbReference>
<protein>
    <submittedName>
        <fullName evidence="1">Alpha/beta-hydrolase</fullName>
    </submittedName>
</protein>
<keyword evidence="2" id="KW-1185">Reference proteome</keyword>
<dbReference type="EMBL" id="ML996713">
    <property type="protein sequence ID" value="KAF2395569.1"/>
    <property type="molecule type" value="Genomic_DNA"/>
</dbReference>
<accession>A0A6G1HI81</accession>
<evidence type="ECO:0000313" key="1">
    <source>
        <dbReference type="EMBL" id="KAF2395569.1"/>
    </source>
</evidence>
<reference evidence="1" key="1">
    <citation type="journal article" date="2020" name="Stud. Mycol.">
        <title>101 Dothideomycetes genomes: a test case for predicting lifestyles and emergence of pathogens.</title>
        <authorList>
            <person name="Haridas S."/>
            <person name="Albert R."/>
            <person name="Binder M."/>
            <person name="Bloem J."/>
            <person name="Labutti K."/>
            <person name="Salamov A."/>
            <person name="Andreopoulos B."/>
            <person name="Baker S."/>
            <person name="Barry K."/>
            <person name="Bills G."/>
            <person name="Bluhm B."/>
            <person name="Cannon C."/>
            <person name="Castanera R."/>
            <person name="Culley D."/>
            <person name="Daum C."/>
            <person name="Ezra D."/>
            <person name="Gonzalez J."/>
            <person name="Henrissat B."/>
            <person name="Kuo A."/>
            <person name="Liang C."/>
            <person name="Lipzen A."/>
            <person name="Lutzoni F."/>
            <person name="Magnuson J."/>
            <person name="Mondo S."/>
            <person name="Nolan M."/>
            <person name="Ohm R."/>
            <person name="Pangilinan J."/>
            <person name="Park H.-J."/>
            <person name="Ramirez L."/>
            <person name="Alfaro M."/>
            <person name="Sun H."/>
            <person name="Tritt A."/>
            <person name="Yoshinaga Y."/>
            <person name="Zwiers L.-H."/>
            <person name="Turgeon B."/>
            <person name="Goodwin S."/>
            <person name="Spatafora J."/>
            <person name="Crous P."/>
            <person name="Grigoriev I."/>
        </authorList>
    </citation>
    <scope>NUCLEOTIDE SEQUENCE</scope>
    <source>
        <strain evidence="1">CBS 262.69</strain>
    </source>
</reference>
<dbReference type="Proteomes" id="UP000799640">
    <property type="component" value="Unassembled WGS sequence"/>
</dbReference>
<dbReference type="AlphaFoldDB" id="A0A6G1HI81"/>
<dbReference type="OrthoDB" id="4605274at2759"/>
<dbReference type="PANTHER" id="PTHR37574">
    <property type="entry name" value="LIPASE B"/>
    <property type="match status" value="1"/>
</dbReference>
<gene>
    <name evidence="1" type="ORF">EJ06DRAFT_484993</name>
</gene>
<dbReference type="Gene3D" id="3.40.50.1820">
    <property type="entry name" value="alpha/beta hydrolase"/>
    <property type="match status" value="1"/>
</dbReference>
<dbReference type="SUPFAM" id="SSF53474">
    <property type="entry name" value="alpha/beta-Hydrolases"/>
    <property type="match status" value="1"/>
</dbReference>